<proteinExistence type="predicted"/>
<feature type="compositionally biased region" description="Basic and acidic residues" evidence="1">
    <location>
        <begin position="249"/>
        <end position="261"/>
    </location>
</feature>
<feature type="compositionally biased region" description="Basic and acidic residues" evidence="1">
    <location>
        <begin position="185"/>
        <end position="212"/>
    </location>
</feature>
<organism evidence="2">
    <name type="scientific">uncultured Acetobacteraceae bacterium</name>
    <dbReference type="NCBI Taxonomy" id="169975"/>
    <lineage>
        <taxon>Bacteria</taxon>
        <taxon>Pseudomonadati</taxon>
        <taxon>Pseudomonadota</taxon>
        <taxon>Alphaproteobacteria</taxon>
        <taxon>Acetobacterales</taxon>
        <taxon>Acetobacteraceae</taxon>
        <taxon>environmental samples</taxon>
    </lineage>
</organism>
<evidence type="ECO:0000313" key="2">
    <source>
        <dbReference type="EMBL" id="CAA9212122.1"/>
    </source>
</evidence>
<reference evidence="2" key="1">
    <citation type="submission" date="2020-02" db="EMBL/GenBank/DDBJ databases">
        <authorList>
            <person name="Meier V. D."/>
        </authorList>
    </citation>
    <scope>NUCLEOTIDE SEQUENCE</scope>
    <source>
        <strain evidence="2">AVDCRST_MAG04</strain>
    </source>
</reference>
<feature type="compositionally biased region" description="Basic and acidic residues" evidence="1">
    <location>
        <begin position="68"/>
        <end position="78"/>
    </location>
</feature>
<protein>
    <submittedName>
        <fullName evidence="2">cAMP-binding proteins - catabolite gene activator and regulatory subunit of cAMP-dependent protein kinases</fullName>
    </submittedName>
</protein>
<feature type="compositionally biased region" description="Basic residues" evidence="1">
    <location>
        <begin position="213"/>
        <end position="235"/>
    </location>
</feature>
<evidence type="ECO:0000256" key="1">
    <source>
        <dbReference type="SAM" id="MobiDB-lite"/>
    </source>
</evidence>
<feature type="compositionally biased region" description="Basic and acidic residues" evidence="1">
    <location>
        <begin position="121"/>
        <end position="138"/>
    </location>
</feature>
<feature type="non-terminal residue" evidence="2">
    <location>
        <position position="1"/>
    </location>
</feature>
<dbReference type="AlphaFoldDB" id="A0A6J4H3I5"/>
<feature type="compositionally biased region" description="Gly residues" evidence="1">
    <location>
        <begin position="109"/>
        <end position="120"/>
    </location>
</feature>
<sequence>ASAPRHALCEEPPHRHPPPAPAFHHPQRPARGAAASGLGPAAARLAARRTPLRPDPLFGGGRGRGRAVRGERHGVPDRHARRRQAGGGRHRRPGGAGRPPPRLRRRPLAGGGQGAAGGHGAADERCGPPRRDGGERRAAVAAEPLRPGFPGAGDNDGGVQRVPPRRRAPRPLAADRPRPRGRRPVPHDARLPVHDAQREPPRRFDRGRDAAKCRTHPLRPRPHRGHQPARPRSRVLRVLPRGSAGVRPPAREWRRRTEASV</sequence>
<feature type="region of interest" description="Disordered" evidence="1">
    <location>
        <begin position="1"/>
        <end position="261"/>
    </location>
</feature>
<name>A0A6J4H3I5_9PROT</name>
<feature type="compositionally biased region" description="Basic residues" evidence="1">
    <location>
        <begin position="79"/>
        <end position="93"/>
    </location>
</feature>
<feature type="non-terminal residue" evidence="2">
    <location>
        <position position="261"/>
    </location>
</feature>
<dbReference type="EMBL" id="CADCTL010000009">
    <property type="protein sequence ID" value="CAA9212122.1"/>
    <property type="molecule type" value="Genomic_DNA"/>
</dbReference>
<gene>
    <name evidence="2" type="ORF">AVDCRST_MAG04-164</name>
</gene>
<feature type="compositionally biased region" description="Low complexity" evidence="1">
    <location>
        <begin position="29"/>
        <end position="45"/>
    </location>
</feature>
<accession>A0A6J4H3I5</accession>